<dbReference type="InterPro" id="IPR000182">
    <property type="entry name" value="GNAT_dom"/>
</dbReference>
<dbReference type="GO" id="GO:0008080">
    <property type="term" value="F:N-acetyltransferase activity"/>
    <property type="evidence" value="ECO:0007669"/>
    <property type="project" value="InterPro"/>
</dbReference>
<dbReference type="RefSeq" id="WP_126780271.1">
    <property type="nucleotide sequence ID" value="NZ_NGJU01000012.1"/>
</dbReference>
<dbReference type="InterPro" id="IPR016181">
    <property type="entry name" value="Acyl_CoA_acyltransferase"/>
</dbReference>
<dbReference type="Proteomes" id="UP000287239">
    <property type="component" value="Unassembled WGS sequence"/>
</dbReference>
<dbReference type="GeneID" id="98568503"/>
<dbReference type="EMBL" id="NGJU01000012">
    <property type="protein sequence ID" value="RST94992.1"/>
    <property type="molecule type" value="Genomic_DNA"/>
</dbReference>
<dbReference type="SUPFAM" id="SSF55729">
    <property type="entry name" value="Acyl-CoA N-acyltransferases (Nat)"/>
    <property type="match status" value="1"/>
</dbReference>
<protein>
    <recommendedName>
        <fullName evidence="2">N-acetyltransferase domain-containing protein</fullName>
    </recommendedName>
</protein>
<keyword evidence="1" id="KW-0808">Transferase</keyword>
<accession>A0A429ZMR2</accession>
<dbReference type="Pfam" id="PF00583">
    <property type="entry name" value="Acetyltransf_1"/>
    <property type="match status" value="1"/>
</dbReference>
<dbReference type="InterPro" id="IPR050769">
    <property type="entry name" value="NAT_camello-type"/>
</dbReference>
<dbReference type="PROSITE" id="PS51186">
    <property type="entry name" value="GNAT"/>
    <property type="match status" value="1"/>
</dbReference>
<feature type="domain" description="N-acetyltransferase" evidence="2">
    <location>
        <begin position="1"/>
        <end position="139"/>
    </location>
</feature>
<keyword evidence="4" id="KW-1185">Reference proteome</keyword>
<name>A0A429ZMR2_9ENTE</name>
<dbReference type="PANTHER" id="PTHR13947:SF37">
    <property type="entry name" value="LD18367P"/>
    <property type="match status" value="1"/>
</dbReference>
<dbReference type="Gene3D" id="3.40.630.30">
    <property type="match status" value="1"/>
</dbReference>
<reference evidence="3 4" key="1">
    <citation type="submission" date="2017-05" db="EMBL/GenBank/DDBJ databases">
        <title>Vagococcus spp. assemblies.</title>
        <authorList>
            <person name="Gulvik C.A."/>
        </authorList>
    </citation>
    <scope>NUCLEOTIDE SEQUENCE [LARGE SCALE GENOMIC DNA]</scope>
    <source>
        <strain evidence="3 4">NCFB 2777</strain>
    </source>
</reference>
<comment type="caution">
    <text evidence="3">The sequence shown here is derived from an EMBL/GenBank/DDBJ whole genome shotgun (WGS) entry which is preliminary data.</text>
</comment>
<dbReference type="CDD" id="cd04301">
    <property type="entry name" value="NAT_SF"/>
    <property type="match status" value="1"/>
</dbReference>
<evidence type="ECO:0000256" key="1">
    <source>
        <dbReference type="ARBA" id="ARBA00022679"/>
    </source>
</evidence>
<evidence type="ECO:0000313" key="3">
    <source>
        <dbReference type="EMBL" id="RST94992.1"/>
    </source>
</evidence>
<proteinExistence type="predicted"/>
<organism evidence="3 4">
    <name type="scientific">Vagococcus salmoninarum</name>
    <dbReference type="NCBI Taxonomy" id="2739"/>
    <lineage>
        <taxon>Bacteria</taxon>
        <taxon>Bacillati</taxon>
        <taxon>Bacillota</taxon>
        <taxon>Bacilli</taxon>
        <taxon>Lactobacillales</taxon>
        <taxon>Enterococcaceae</taxon>
        <taxon>Vagococcus</taxon>
    </lineage>
</organism>
<evidence type="ECO:0000259" key="2">
    <source>
        <dbReference type="PROSITE" id="PS51186"/>
    </source>
</evidence>
<dbReference type="PANTHER" id="PTHR13947">
    <property type="entry name" value="GNAT FAMILY N-ACETYLTRANSFERASE"/>
    <property type="match status" value="1"/>
</dbReference>
<evidence type="ECO:0000313" key="4">
    <source>
        <dbReference type="Proteomes" id="UP000287239"/>
    </source>
</evidence>
<dbReference type="AlphaFoldDB" id="A0A429ZMR2"/>
<gene>
    <name evidence="3" type="ORF">CBF35_08975</name>
</gene>
<dbReference type="OrthoDB" id="162775at2"/>
<sequence length="154" mass="17540">MTIIAITNESDYPWELLLLADPEASLVAAYLKTSETFVKVNSTSEVLGVLVLNKEAEDHYELMNLAVAEAYQSMGIGQELVEYGIKEIKSRQQSEARLIVKTGDLSYPAIRLYQRCGFQIKEVIEDYFIKNYPEAIYEEGQQLKNQLILELLIN</sequence>